<dbReference type="AlphaFoldDB" id="A0A2Z5ZFL6"/>
<evidence type="ECO:0000313" key="1">
    <source>
        <dbReference type="EMBL" id="BBC79421.1"/>
    </source>
</evidence>
<sequence>MILCALSTKKHKHKKCFYDARKKKAPLLGPFFIGMPKGVRY</sequence>
<gene>
    <name evidence="1" type="ORF">AcetOrient_orf01607</name>
</gene>
<dbReference type="EMBL" id="AP018515">
    <property type="protein sequence ID" value="BBC79421.1"/>
    <property type="molecule type" value="Genomic_DNA"/>
</dbReference>
<proteinExistence type="predicted"/>
<protein>
    <submittedName>
        <fullName evidence="1">Uncharacterized protein</fullName>
    </submittedName>
</protein>
<evidence type="ECO:0000313" key="2">
    <source>
        <dbReference type="Proteomes" id="UP000270034"/>
    </source>
</evidence>
<organism evidence="1 2">
    <name type="scientific">Acetobacter orientalis</name>
    <dbReference type="NCBI Taxonomy" id="146474"/>
    <lineage>
        <taxon>Bacteria</taxon>
        <taxon>Pseudomonadati</taxon>
        <taxon>Pseudomonadota</taxon>
        <taxon>Alphaproteobacteria</taxon>
        <taxon>Acetobacterales</taxon>
        <taxon>Acetobacteraceae</taxon>
        <taxon>Acetobacter</taxon>
    </lineage>
</organism>
<name>A0A2Z5ZFL6_9PROT</name>
<dbReference type="KEGG" id="aot:AcetOri_orf01607"/>
<dbReference type="Proteomes" id="UP000270034">
    <property type="component" value="Chromosome"/>
</dbReference>
<accession>A0A2Z5ZFL6</accession>
<reference evidence="1 2" key="1">
    <citation type="submission" date="2018-02" db="EMBL/GenBank/DDBJ databases">
        <title>Acetobacter orientalis genome.</title>
        <authorList>
            <person name="Nakashima N."/>
            <person name="Tamura T."/>
        </authorList>
    </citation>
    <scope>NUCLEOTIDE SEQUENCE [LARGE SCALE GENOMIC DNA]</scope>
    <source>
        <strain evidence="1 2">FAN1</strain>
    </source>
</reference>